<dbReference type="EMBL" id="KB445795">
    <property type="protein sequence ID" value="EMD37973.1"/>
    <property type="molecule type" value="Genomic_DNA"/>
</dbReference>
<protein>
    <recommendedName>
        <fullName evidence="3">Aspartic peptidase DDI1-type domain-containing protein</fullName>
    </recommendedName>
</protein>
<feature type="non-terminal residue" evidence="1">
    <location>
        <position position="118"/>
    </location>
</feature>
<dbReference type="HOGENOM" id="CLU_097628_1_1_1"/>
<feature type="non-terminal residue" evidence="1">
    <location>
        <position position="1"/>
    </location>
</feature>
<sequence length="118" mass="13177">DVPFLHQLALIQPTGEVVRMRALFDDGAMINAMCSDMWQNVRHRLGQLQPTRRQLRMANGSVVPSEGYWEGTIELAGARVRSSFDVFSSGGSWSFLAGKPLLRAFKAVHNYATDQLLI</sequence>
<dbReference type="Gene3D" id="2.40.70.10">
    <property type="entry name" value="Acid Proteases"/>
    <property type="match status" value="1"/>
</dbReference>
<organism evidence="1 2">
    <name type="scientific">Ceriporiopsis subvermispora (strain B)</name>
    <name type="common">White-rot fungus</name>
    <name type="synonym">Gelatoporia subvermispora</name>
    <dbReference type="NCBI Taxonomy" id="914234"/>
    <lineage>
        <taxon>Eukaryota</taxon>
        <taxon>Fungi</taxon>
        <taxon>Dikarya</taxon>
        <taxon>Basidiomycota</taxon>
        <taxon>Agaricomycotina</taxon>
        <taxon>Agaricomycetes</taxon>
        <taxon>Polyporales</taxon>
        <taxon>Gelatoporiaceae</taxon>
        <taxon>Gelatoporia</taxon>
    </lineage>
</organism>
<accession>M2QLT4</accession>
<proteinExistence type="predicted"/>
<gene>
    <name evidence="1" type="ORF">CERSUDRAFT_34890</name>
</gene>
<evidence type="ECO:0000313" key="1">
    <source>
        <dbReference type="EMBL" id="EMD37973.1"/>
    </source>
</evidence>
<dbReference type="OrthoDB" id="2795836at2759"/>
<evidence type="ECO:0000313" key="2">
    <source>
        <dbReference type="Proteomes" id="UP000016930"/>
    </source>
</evidence>
<dbReference type="Proteomes" id="UP000016930">
    <property type="component" value="Unassembled WGS sequence"/>
</dbReference>
<name>M2QLT4_CERS8</name>
<keyword evidence="2" id="KW-1185">Reference proteome</keyword>
<reference evidence="1 2" key="1">
    <citation type="journal article" date="2012" name="Proc. Natl. Acad. Sci. U.S.A.">
        <title>Comparative genomics of Ceriporiopsis subvermispora and Phanerochaete chrysosporium provide insight into selective ligninolysis.</title>
        <authorList>
            <person name="Fernandez-Fueyo E."/>
            <person name="Ruiz-Duenas F.J."/>
            <person name="Ferreira P."/>
            <person name="Floudas D."/>
            <person name="Hibbett D.S."/>
            <person name="Canessa P."/>
            <person name="Larrondo L.F."/>
            <person name="James T.Y."/>
            <person name="Seelenfreund D."/>
            <person name="Lobos S."/>
            <person name="Polanco R."/>
            <person name="Tello M."/>
            <person name="Honda Y."/>
            <person name="Watanabe T."/>
            <person name="Watanabe T."/>
            <person name="Ryu J.S."/>
            <person name="Kubicek C.P."/>
            <person name="Schmoll M."/>
            <person name="Gaskell J."/>
            <person name="Hammel K.E."/>
            <person name="St John F.J."/>
            <person name="Vanden Wymelenberg A."/>
            <person name="Sabat G."/>
            <person name="Splinter BonDurant S."/>
            <person name="Syed K."/>
            <person name="Yadav J.S."/>
            <person name="Doddapaneni H."/>
            <person name="Subramanian V."/>
            <person name="Lavin J.L."/>
            <person name="Oguiza J.A."/>
            <person name="Perez G."/>
            <person name="Pisabarro A.G."/>
            <person name="Ramirez L."/>
            <person name="Santoyo F."/>
            <person name="Master E."/>
            <person name="Coutinho P.M."/>
            <person name="Henrissat B."/>
            <person name="Lombard V."/>
            <person name="Magnuson J.K."/>
            <person name="Kuees U."/>
            <person name="Hori C."/>
            <person name="Igarashi K."/>
            <person name="Samejima M."/>
            <person name="Held B.W."/>
            <person name="Barry K.W."/>
            <person name="LaButti K.M."/>
            <person name="Lapidus A."/>
            <person name="Lindquist E.A."/>
            <person name="Lucas S.M."/>
            <person name="Riley R."/>
            <person name="Salamov A.A."/>
            <person name="Hoffmeister D."/>
            <person name="Schwenk D."/>
            <person name="Hadar Y."/>
            <person name="Yarden O."/>
            <person name="de Vries R.P."/>
            <person name="Wiebenga A."/>
            <person name="Stenlid J."/>
            <person name="Eastwood D."/>
            <person name="Grigoriev I.V."/>
            <person name="Berka R.M."/>
            <person name="Blanchette R.A."/>
            <person name="Kersten P."/>
            <person name="Martinez A.T."/>
            <person name="Vicuna R."/>
            <person name="Cullen D."/>
        </authorList>
    </citation>
    <scope>NUCLEOTIDE SEQUENCE [LARGE SCALE GENOMIC DNA]</scope>
    <source>
        <strain evidence="1 2">B</strain>
    </source>
</reference>
<evidence type="ECO:0008006" key="3">
    <source>
        <dbReference type="Google" id="ProtNLM"/>
    </source>
</evidence>
<dbReference type="AlphaFoldDB" id="M2QLT4"/>
<dbReference type="InterPro" id="IPR021109">
    <property type="entry name" value="Peptidase_aspartic_dom_sf"/>
</dbReference>